<dbReference type="Proteomes" id="UP000825100">
    <property type="component" value="Chromosome"/>
</dbReference>
<reference evidence="3" key="3">
    <citation type="submission" date="2023-02" db="EMBL/GenBank/DDBJ databases">
        <title>Complete genome sequence of Lactobacillus curvatus CACC879 isolated from Pig feces.</title>
        <authorList>
            <person name="Park S."/>
            <person name="Park M.A."/>
            <person name="Kim D.-H."/>
            <person name="Kim Y."/>
        </authorList>
    </citation>
    <scope>NUCLEOTIDE SEQUENCE</scope>
    <source>
        <strain evidence="3">CACC879</strain>
    </source>
</reference>
<evidence type="ECO:0000313" key="1">
    <source>
        <dbReference type="EMBL" id="ASN60463.1"/>
    </source>
</evidence>
<dbReference type="InterPro" id="IPR024623">
    <property type="entry name" value="YtxH"/>
</dbReference>
<dbReference type="EMBL" id="CP022474">
    <property type="protein sequence ID" value="ASN60463.1"/>
    <property type="molecule type" value="Genomic_DNA"/>
</dbReference>
<accession>A0A0B2XPA1</accession>
<dbReference type="EMBL" id="CP117683">
    <property type="protein sequence ID" value="WDC92454.1"/>
    <property type="molecule type" value="Genomic_DNA"/>
</dbReference>
<evidence type="ECO:0000313" key="2">
    <source>
        <dbReference type="EMBL" id="BCX30113.1"/>
    </source>
</evidence>
<protein>
    <submittedName>
        <fullName evidence="3">YtxH domain-containing protein</fullName>
    </submittedName>
</protein>
<gene>
    <name evidence="1" type="ORF">CG419_07295</name>
    <name evidence="2" type="ORF">LTWDN19_06800</name>
    <name evidence="3" type="ORF">PSR33_02570</name>
</gene>
<evidence type="ECO:0000313" key="5">
    <source>
        <dbReference type="Proteomes" id="UP000825100"/>
    </source>
</evidence>
<evidence type="ECO:0000313" key="3">
    <source>
        <dbReference type="EMBL" id="WDC92454.1"/>
    </source>
</evidence>
<sequence>MSFSKGLLVGGLLGTAYALLTASTTGPKRQQAIARYLNELSESSTDVQQSAVQLQTASQNLSNELKTTAVTSLGGISDALQTFSFEAAPRIAQIEESVDRLTQNLKK</sequence>
<dbReference type="Proteomes" id="UP001215533">
    <property type="component" value="Chromosome"/>
</dbReference>
<evidence type="ECO:0000313" key="4">
    <source>
        <dbReference type="Proteomes" id="UP000199749"/>
    </source>
</evidence>
<organism evidence="1 4">
    <name type="scientific">Latilactobacillus curvatus</name>
    <name type="common">Lactobacillus curvatus</name>
    <dbReference type="NCBI Taxonomy" id="28038"/>
    <lineage>
        <taxon>Bacteria</taxon>
        <taxon>Bacillati</taxon>
        <taxon>Bacillota</taxon>
        <taxon>Bacilli</taxon>
        <taxon>Lactobacillales</taxon>
        <taxon>Lactobacillaceae</taxon>
        <taxon>Latilactobacillus</taxon>
    </lineage>
</organism>
<dbReference type="KEGG" id="lcv:FBA2_03245"/>
<proteinExistence type="predicted"/>
<reference evidence="2 5" key="2">
    <citation type="submission" date="2021-05" db="EMBL/GenBank/DDBJ databases">
        <title>Complete Genome Sequence of Latilactobacillus sp. Strain WDN19, a High D-Aspartate-producing Lactic Acid Bacterium Isolated from a Japanese Pickle.</title>
        <authorList>
            <person name="Kajitani K."/>
            <person name="Takahashi S."/>
        </authorList>
    </citation>
    <scope>NUCLEOTIDE SEQUENCE [LARGE SCALE GENOMIC DNA]</scope>
    <source>
        <strain evidence="2 5">WDN19</strain>
    </source>
</reference>
<dbReference type="EMBL" id="AP024685">
    <property type="protein sequence ID" value="BCX30113.1"/>
    <property type="molecule type" value="Genomic_DNA"/>
</dbReference>
<dbReference type="RefSeq" id="WP_004270342.1">
    <property type="nucleotide sequence ID" value="NZ_AP024685.1"/>
</dbReference>
<name>A0A0B2XPA1_LATCU</name>
<dbReference type="Pfam" id="PF12732">
    <property type="entry name" value="YtxH"/>
    <property type="match status" value="1"/>
</dbReference>
<keyword evidence="5" id="KW-1185">Reference proteome</keyword>
<dbReference type="Proteomes" id="UP000199749">
    <property type="component" value="Chromosome"/>
</dbReference>
<dbReference type="AlphaFoldDB" id="A0A0B2XPA1"/>
<reference evidence="1 4" key="1">
    <citation type="submission" date="2017-07" db="EMBL/GenBank/DDBJ databases">
        <title>Lactobacillus curvatus MRS6 whole genome.</title>
        <authorList>
            <person name="Jans C."/>
            <person name="Lagler S."/>
            <person name="Lacroix C."/>
            <person name="Meile L."/>
            <person name="Stevens M.J.A."/>
        </authorList>
    </citation>
    <scope>NUCLEOTIDE SEQUENCE [LARGE SCALE GENOMIC DNA]</scope>
    <source>
        <strain evidence="1 4">MRS6</strain>
    </source>
</reference>